<protein>
    <recommendedName>
        <fullName evidence="7">FAD-binding domain-containing protein</fullName>
    </recommendedName>
</protein>
<evidence type="ECO:0000313" key="8">
    <source>
        <dbReference type="EMBL" id="KAK4088607.1"/>
    </source>
</evidence>
<dbReference type="InterPro" id="IPR051104">
    <property type="entry name" value="FAD_monoxygenase"/>
</dbReference>
<evidence type="ECO:0000256" key="5">
    <source>
        <dbReference type="ARBA" id="ARBA00023002"/>
    </source>
</evidence>
<dbReference type="InterPro" id="IPR036188">
    <property type="entry name" value="FAD/NAD-bd_sf"/>
</dbReference>
<comment type="caution">
    <text evidence="8">The sequence shown here is derived from an EMBL/GenBank/DDBJ whole genome shotgun (WGS) entry which is preliminary data.</text>
</comment>
<evidence type="ECO:0000313" key="9">
    <source>
        <dbReference type="Proteomes" id="UP001287286"/>
    </source>
</evidence>
<accession>A0ABR0BX09</accession>
<dbReference type="InterPro" id="IPR002938">
    <property type="entry name" value="FAD-bd"/>
</dbReference>
<evidence type="ECO:0000259" key="7">
    <source>
        <dbReference type="Pfam" id="PF01494"/>
    </source>
</evidence>
<keyword evidence="5" id="KW-0560">Oxidoreductase</keyword>
<evidence type="ECO:0000256" key="3">
    <source>
        <dbReference type="ARBA" id="ARBA00022630"/>
    </source>
</evidence>
<evidence type="ECO:0000256" key="6">
    <source>
        <dbReference type="ARBA" id="ARBA00023033"/>
    </source>
</evidence>
<reference evidence="8 9" key="1">
    <citation type="journal article" date="2024" name="Microbiol. Resour. Announc.">
        <title>Genome annotations for the ascomycete fungi Trichoderma harzianum, Trichoderma aggressivum, and Purpureocillium lilacinum.</title>
        <authorList>
            <person name="Beijen E.P.W."/>
            <person name="Ohm R.A."/>
        </authorList>
    </citation>
    <scope>NUCLEOTIDE SEQUENCE [LARGE SCALE GENOMIC DNA]</scope>
    <source>
        <strain evidence="8 9">CBS 150709</strain>
    </source>
</reference>
<gene>
    <name evidence="8" type="ORF">Purlil1_7158</name>
</gene>
<sequence length="566" mass="62139">MKPVHYQTHLPAIIGHRRVLQGRLQAIFGRVSGHSDVVITKVHLASAFTDRCRQANNYRKGRVPVVGVAAHIHAPLGGQGLNLGLGDAMNLGWRLGMTEDKMHSGKGVLFNLDRGAALEQLTVDGGYEDRVDYIELEAQDTRGFMDSSQTDAAIASKFRIAIIGSGPIGKLLACSAATHPRIEIVQYEADVLPLRPSFGYGVGPQTLLAAKVLNPELGRRLEETCYTSRTWMRAWHGGVEDRFIANVEVPEGKVYGRVGRGELMGLLDDALPEGRSTSDIRYGKRLVDVRRISPQQLELVFDDGTREPANAVWAADGVNSMCRKLVQGHSYRPPSYTGFLAFRGKVDAAKVAETVGERFSRESYCFVGAKGWHLLIFPIENNTLTNVAAFCTETEQRKLGRAIKVTMDELLGYFPGRNAKVEALLRLMQTDTPGGCQRLELSHLGKLGALVNARLCMTTFGDAANAMTPHIAGSMSCGFIGCTTFLHEEWNPRVLSGELPADASNATIAEALMDASRRYQEKHLPLAQRLVDASLEQASLWTGGIADVEVLRERPLFLWGCVDDKW</sequence>
<dbReference type="PANTHER" id="PTHR46720">
    <property type="entry name" value="HYDROXYLASE, PUTATIVE (AFU_ORTHOLOGUE AFUA_3G01460)-RELATED"/>
    <property type="match status" value="1"/>
</dbReference>
<name>A0ABR0BX09_PURLI</name>
<comment type="cofactor">
    <cofactor evidence="1">
        <name>FAD</name>
        <dbReference type="ChEBI" id="CHEBI:57692"/>
    </cofactor>
</comment>
<evidence type="ECO:0000256" key="4">
    <source>
        <dbReference type="ARBA" id="ARBA00022827"/>
    </source>
</evidence>
<dbReference type="PANTHER" id="PTHR46720:SF3">
    <property type="entry name" value="FAD-BINDING DOMAIN-CONTAINING PROTEIN-RELATED"/>
    <property type="match status" value="1"/>
</dbReference>
<dbReference type="Pfam" id="PF01494">
    <property type="entry name" value="FAD_binding_3"/>
    <property type="match status" value="1"/>
</dbReference>
<keyword evidence="4" id="KW-0274">FAD</keyword>
<dbReference type="Proteomes" id="UP001287286">
    <property type="component" value="Unassembled WGS sequence"/>
</dbReference>
<keyword evidence="6" id="KW-0503">Monooxygenase</keyword>
<keyword evidence="3" id="KW-0285">Flavoprotein</keyword>
<organism evidence="8 9">
    <name type="scientific">Purpureocillium lilacinum</name>
    <name type="common">Paecilomyces lilacinus</name>
    <dbReference type="NCBI Taxonomy" id="33203"/>
    <lineage>
        <taxon>Eukaryota</taxon>
        <taxon>Fungi</taxon>
        <taxon>Dikarya</taxon>
        <taxon>Ascomycota</taxon>
        <taxon>Pezizomycotina</taxon>
        <taxon>Sordariomycetes</taxon>
        <taxon>Hypocreomycetidae</taxon>
        <taxon>Hypocreales</taxon>
        <taxon>Ophiocordycipitaceae</taxon>
        <taxon>Purpureocillium</taxon>
    </lineage>
</organism>
<dbReference type="PRINTS" id="PR00420">
    <property type="entry name" value="RNGMNOXGNASE"/>
</dbReference>
<proteinExistence type="inferred from homology"/>
<keyword evidence="9" id="KW-1185">Reference proteome</keyword>
<dbReference type="Gene3D" id="3.30.70.2450">
    <property type="match status" value="1"/>
</dbReference>
<feature type="domain" description="FAD-binding" evidence="7">
    <location>
        <begin position="36"/>
        <end position="98"/>
    </location>
</feature>
<dbReference type="EMBL" id="JAWRVI010000024">
    <property type="protein sequence ID" value="KAK4088607.1"/>
    <property type="molecule type" value="Genomic_DNA"/>
</dbReference>
<dbReference type="SUPFAM" id="SSF51905">
    <property type="entry name" value="FAD/NAD(P)-binding domain"/>
    <property type="match status" value="2"/>
</dbReference>
<evidence type="ECO:0000256" key="2">
    <source>
        <dbReference type="ARBA" id="ARBA00007992"/>
    </source>
</evidence>
<dbReference type="Gene3D" id="3.50.50.60">
    <property type="entry name" value="FAD/NAD(P)-binding domain"/>
    <property type="match status" value="2"/>
</dbReference>
<comment type="similarity">
    <text evidence="2">Belongs to the paxM FAD-dependent monooxygenase family.</text>
</comment>
<evidence type="ECO:0000256" key="1">
    <source>
        <dbReference type="ARBA" id="ARBA00001974"/>
    </source>
</evidence>